<evidence type="ECO:0000256" key="5">
    <source>
        <dbReference type="ARBA" id="ARBA00022723"/>
    </source>
</evidence>
<proteinExistence type="inferred from homology"/>
<keyword evidence="7" id="KW-0804">Transcription</keyword>
<accession>A0AAN8X9T2</accession>
<evidence type="ECO:0000256" key="4">
    <source>
        <dbReference type="ARBA" id="ARBA00022478"/>
    </source>
</evidence>
<evidence type="ECO:0000256" key="8">
    <source>
        <dbReference type="ARBA" id="ARBA00025720"/>
    </source>
</evidence>
<comment type="subcellular location">
    <subcellularLocation>
        <location evidence="1">Nucleus</location>
    </subcellularLocation>
</comment>
<dbReference type="GO" id="GO:0005736">
    <property type="term" value="C:RNA polymerase I complex"/>
    <property type="evidence" value="ECO:0007669"/>
    <property type="project" value="TreeGrafter"/>
</dbReference>
<dbReference type="GO" id="GO:0003677">
    <property type="term" value="F:DNA binding"/>
    <property type="evidence" value="ECO:0007669"/>
    <property type="project" value="InterPro"/>
</dbReference>
<dbReference type="Proteomes" id="UP001381693">
    <property type="component" value="Unassembled WGS sequence"/>
</dbReference>
<dbReference type="InterPro" id="IPR000268">
    <property type="entry name" value="RPABC5/Rpb10"/>
</dbReference>
<dbReference type="PROSITE" id="PS01112">
    <property type="entry name" value="RNA_POL_N_8KD"/>
    <property type="match status" value="1"/>
</dbReference>
<dbReference type="GO" id="GO:0005666">
    <property type="term" value="C:RNA polymerase III complex"/>
    <property type="evidence" value="ECO:0007669"/>
    <property type="project" value="TreeGrafter"/>
</dbReference>
<dbReference type="Pfam" id="PF01194">
    <property type="entry name" value="RNA_pol_N"/>
    <property type="match status" value="1"/>
</dbReference>
<sequence>MTLTSTPQNVQNIPHNKCNVRSIRTDISLFILFEYFELKMIIPIRCFTCGKVIGNKWESYLGLLSAEYTEGDALDALGLKRYCCRRMLLGHVDLIEKLLNYAPLEK</sequence>
<gene>
    <name evidence="9" type="primary">POLR2L</name>
    <name evidence="9" type="ORF">SK128_001836</name>
</gene>
<evidence type="ECO:0000256" key="7">
    <source>
        <dbReference type="ARBA" id="ARBA00023163"/>
    </source>
</evidence>
<keyword evidence="10" id="KW-1185">Reference proteome</keyword>
<evidence type="ECO:0000313" key="9">
    <source>
        <dbReference type="EMBL" id="KAK7079232.1"/>
    </source>
</evidence>
<dbReference type="InterPro" id="IPR020789">
    <property type="entry name" value="RNA_pol_suN_Zn-BS"/>
</dbReference>
<dbReference type="AlphaFoldDB" id="A0AAN8X9T2"/>
<dbReference type="GO" id="GO:0008270">
    <property type="term" value="F:zinc ion binding"/>
    <property type="evidence" value="ECO:0007669"/>
    <property type="project" value="InterPro"/>
</dbReference>
<dbReference type="GO" id="GO:0006366">
    <property type="term" value="P:transcription by RNA polymerase II"/>
    <property type="evidence" value="ECO:0007669"/>
    <property type="project" value="TreeGrafter"/>
</dbReference>
<dbReference type="PANTHER" id="PTHR23431:SF3">
    <property type="entry name" value="DNA-DIRECTED RNA POLYMERASES I, II, AND III SUBUNIT RPABC5"/>
    <property type="match status" value="1"/>
</dbReference>
<organism evidence="9 10">
    <name type="scientific">Halocaridina rubra</name>
    <name type="common">Hawaiian red shrimp</name>
    <dbReference type="NCBI Taxonomy" id="373956"/>
    <lineage>
        <taxon>Eukaryota</taxon>
        <taxon>Metazoa</taxon>
        <taxon>Ecdysozoa</taxon>
        <taxon>Arthropoda</taxon>
        <taxon>Crustacea</taxon>
        <taxon>Multicrustacea</taxon>
        <taxon>Malacostraca</taxon>
        <taxon>Eumalacostraca</taxon>
        <taxon>Eucarida</taxon>
        <taxon>Decapoda</taxon>
        <taxon>Pleocyemata</taxon>
        <taxon>Caridea</taxon>
        <taxon>Atyoidea</taxon>
        <taxon>Atyidae</taxon>
        <taxon>Halocaridina</taxon>
    </lineage>
</organism>
<dbReference type="HAMAP" id="MF_00250">
    <property type="entry name" value="RNApol_arch_Rpo10"/>
    <property type="match status" value="1"/>
</dbReference>
<comment type="caution">
    <text evidence="9">The sequence shown here is derived from an EMBL/GenBank/DDBJ whole genome shotgun (WGS) entry which is preliminary data.</text>
</comment>
<comment type="subunit">
    <text evidence="2">Component of the RNA polymerase I (Pol I), RNA polymerase II (Pol II) and RNA polymerase III (Pol III) complexes consisting of at least 13, 12 and 17 subunits, respectively.</text>
</comment>
<dbReference type="GO" id="GO:0006360">
    <property type="term" value="P:transcription by RNA polymerase I"/>
    <property type="evidence" value="ECO:0007669"/>
    <property type="project" value="TreeGrafter"/>
</dbReference>
<dbReference type="EMBL" id="JAXCGZ010007559">
    <property type="protein sequence ID" value="KAK7079232.1"/>
    <property type="molecule type" value="Genomic_DNA"/>
</dbReference>
<dbReference type="GO" id="GO:0005665">
    <property type="term" value="C:RNA polymerase II, core complex"/>
    <property type="evidence" value="ECO:0007669"/>
    <property type="project" value="TreeGrafter"/>
</dbReference>
<comment type="similarity">
    <text evidence="8">Belongs to the archaeal Rpo10/eukaryotic RPB10 RNA polymerase subunit family.</text>
</comment>
<keyword evidence="6" id="KW-0862">Zinc</keyword>
<dbReference type="SUPFAM" id="SSF46924">
    <property type="entry name" value="RNA polymerase subunit RPB10"/>
    <property type="match status" value="1"/>
</dbReference>
<dbReference type="GO" id="GO:0003899">
    <property type="term" value="F:DNA-directed RNA polymerase activity"/>
    <property type="evidence" value="ECO:0007669"/>
    <property type="project" value="InterPro"/>
</dbReference>
<keyword evidence="5" id="KW-0479">Metal-binding</keyword>
<evidence type="ECO:0000256" key="1">
    <source>
        <dbReference type="ARBA" id="ARBA00004123"/>
    </source>
</evidence>
<evidence type="ECO:0000256" key="6">
    <source>
        <dbReference type="ARBA" id="ARBA00022833"/>
    </source>
</evidence>
<evidence type="ECO:0000256" key="3">
    <source>
        <dbReference type="ARBA" id="ARBA00020813"/>
    </source>
</evidence>
<dbReference type="PANTHER" id="PTHR23431">
    <property type="entry name" value="DNA-DIRECTED RNA POLYMERASES I, II, AND III SUBUNIT RPABC5 FAMILY MEMBER"/>
    <property type="match status" value="1"/>
</dbReference>
<reference evidence="9 10" key="1">
    <citation type="submission" date="2023-11" db="EMBL/GenBank/DDBJ databases">
        <title>Halocaridina rubra genome assembly.</title>
        <authorList>
            <person name="Smith C."/>
        </authorList>
    </citation>
    <scope>NUCLEOTIDE SEQUENCE [LARGE SCALE GENOMIC DNA]</scope>
    <source>
        <strain evidence="9">EP-1</strain>
        <tissue evidence="9">Whole</tissue>
    </source>
</reference>
<name>A0AAN8X9T2_HALRR</name>
<dbReference type="InterPro" id="IPR023580">
    <property type="entry name" value="RNA_pol_su_RPB10"/>
</dbReference>
<keyword evidence="4 9" id="KW-0240">DNA-directed RNA polymerase</keyword>
<evidence type="ECO:0000256" key="2">
    <source>
        <dbReference type="ARBA" id="ARBA00011285"/>
    </source>
</evidence>
<evidence type="ECO:0000313" key="10">
    <source>
        <dbReference type="Proteomes" id="UP001381693"/>
    </source>
</evidence>
<dbReference type="NCBIfam" id="NF003089">
    <property type="entry name" value="PRK04016.1"/>
    <property type="match status" value="1"/>
</dbReference>
<dbReference type="FunFam" id="1.10.10.60:FF:000024">
    <property type="entry name" value="DNA-directed RNA polymerases I, II, and III subunit"/>
    <property type="match status" value="1"/>
</dbReference>
<dbReference type="GO" id="GO:0042797">
    <property type="term" value="P:tRNA transcription by RNA polymerase III"/>
    <property type="evidence" value="ECO:0007669"/>
    <property type="project" value="TreeGrafter"/>
</dbReference>
<protein>
    <recommendedName>
        <fullName evidence="3">DNA-directed RNA polymerases I, II, and III subunit RPABC5</fullName>
    </recommendedName>
</protein>
<dbReference type="Gene3D" id="1.10.10.60">
    <property type="entry name" value="Homeodomain-like"/>
    <property type="match status" value="1"/>
</dbReference>